<keyword evidence="2" id="KW-1185">Reference proteome</keyword>
<proteinExistence type="predicted"/>
<dbReference type="EMBL" id="JXTC01000293">
    <property type="protein sequence ID" value="PON68650.1"/>
    <property type="molecule type" value="Genomic_DNA"/>
</dbReference>
<accession>A0A2P5D5R8</accession>
<evidence type="ECO:0000313" key="1">
    <source>
        <dbReference type="EMBL" id="PON68650.1"/>
    </source>
</evidence>
<evidence type="ECO:0000313" key="2">
    <source>
        <dbReference type="Proteomes" id="UP000237000"/>
    </source>
</evidence>
<dbReference type="AlphaFoldDB" id="A0A2P5D5R8"/>
<comment type="caution">
    <text evidence="1">The sequence shown here is derived from an EMBL/GenBank/DDBJ whole genome shotgun (WGS) entry which is preliminary data.</text>
</comment>
<name>A0A2P5D5R8_TREOI</name>
<protein>
    <submittedName>
        <fullName evidence="1">Uncharacterized protein</fullName>
    </submittedName>
</protein>
<dbReference type="Proteomes" id="UP000237000">
    <property type="component" value="Unassembled WGS sequence"/>
</dbReference>
<organism evidence="1 2">
    <name type="scientific">Trema orientale</name>
    <name type="common">Charcoal tree</name>
    <name type="synonym">Celtis orientalis</name>
    <dbReference type="NCBI Taxonomy" id="63057"/>
    <lineage>
        <taxon>Eukaryota</taxon>
        <taxon>Viridiplantae</taxon>
        <taxon>Streptophyta</taxon>
        <taxon>Embryophyta</taxon>
        <taxon>Tracheophyta</taxon>
        <taxon>Spermatophyta</taxon>
        <taxon>Magnoliopsida</taxon>
        <taxon>eudicotyledons</taxon>
        <taxon>Gunneridae</taxon>
        <taxon>Pentapetalae</taxon>
        <taxon>rosids</taxon>
        <taxon>fabids</taxon>
        <taxon>Rosales</taxon>
        <taxon>Cannabaceae</taxon>
        <taxon>Trema</taxon>
    </lineage>
</organism>
<sequence length="61" mass="6784">MSSYSSYAASSNFLAHSHYSFASSELAFWELGQVITSGMRYLWPFGVERTSTTLSMAMTSN</sequence>
<gene>
    <name evidence="1" type="ORF">TorRG33x02_261300</name>
</gene>
<reference evidence="2" key="1">
    <citation type="submission" date="2016-06" db="EMBL/GenBank/DDBJ databases">
        <title>Parallel loss of symbiosis genes in relatives of nitrogen-fixing non-legume Parasponia.</title>
        <authorList>
            <person name="Van Velzen R."/>
            <person name="Holmer R."/>
            <person name="Bu F."/>
            <person name="Rutten L."/>
            <person name="Van Zeijl A."/>
            <person name="Liu W."/>
            <person name="Santuari L."/>
            <person name="Cao Q."/>
            <person name="Sharma T."/>
            <person name="Shen D."/>
            <person name="Roswanjaya Y."/>
            <person name="Wardhani T."/>
            <person name="Kalhor M.S."/>
            <person name="Jansen J."/>
            <person name="Van den Hoogen J."/>
            <person name="Gungor B."/>
            <person name="Hartog M."/>
            <person name="Hontelez J."/>
            <person name="Verver J."/>
            <person name="Yang W.-C."/>
            <person name="Schijlen E."/>
            <person name="Repin R."/>
            <person name="Schilthuizen M."/>
            <person name="Schranz E."/>
            <person name="Heidstra R."/>
            <person name="Miyata K."/>
            <person name="Fedorova E."/>
            <person name="Kohlen W."/>
            <person name="Bisseling T."/>
            <person name="Smit S."/>
            <person name="Geurts R."/>
        </authorList>
    </citation>
    <scope>NUCLEOTIDE SEQUENCE [LARGE SCALE GENOMIC DNA]</scope>
    <source>
        <strain evidence="2">cv. RG33-2</strain>
    </source>
</reference>
<dbReference type="InParanoid" id="A0A2P5D5R8"/>